<feature type="domain" description="HTH araC/xylS-type" evidence="4">
    <location>
        <begin position="211"/>
        <end position="308"/>
    </location>
</feature>
<dbReference type="Pfam" id="PF12833">
    <property type="entry name" value="HTH_18"/>
    <property type="match status" value="1"/>
</dbReference>
<dbReference type="SUPFAM" id="SSF46689">
    <property type="entry name" value="Homeodomain-like"/>
    <property type="match status" value="2"/>
</dbReference>
<gene>
    <name evidence="5" type="ORF">K4H28_04825</name>
</gene>
<dbReference type="Gene3D" id="1.10.10.60">
    <property type="entry name" value="Homeodomain-like"/>
    <property type="match status" value="1"/>
</dbReference>
<evidence type="ECO:0000256" key="3">
    <source>
        <dbReference type="ARBA" id="ARBA00023163"/>
    </source>
</evidence>
<sequence length="312" mass="35507">MLEMASLKSQRDGNHVQLWAEQPKPVLAGRVFYEEFHNTLTLHCSDIELTQQVQSHAQFMPGIKLIIMLQGDIAMNTGDIIQGVYARQNGCFLLATQEPEPYSRAMLALGKQKQIVLSISSEWFEDGGYSQIPSFKTTEKFCQQHLAHHQWAANPRLQHLSNNLLMCMGKNDHLHKLQRESDALQLLMLGLEPIANQLPAQLDYRAEQRIHTLLEMLRSGEADQWSLRQMAQAVGSNTTTLQKQFQLKTGTSIFAYLRHYKLELARQQLLQGLNVTDAAMIAGYNNPANFATAFKRQFGQLPKDVRRFLSTQ</sequence>
<dbReference type="Proteomes" id="UP000825679">
    <property type="component" value="Chromosome"/>
</dbReference>
<dbReference type="InterPro" id="IPR009057">
    <property type="entry name" value="Homeodomain-like_sf"/>
</dbReference>
<keyword evidence="6" id="KW-1185">Reference proteome</keyword>
<evidence type="ECO:0000256" key="2">
    <source>
        <dbReference type="ARBA" id="ARBA00023125"/>
    </source>
</evidence>
<organism evidence="5 6">
    <name type="scientific">Deefgea tanakiae</name>
    <dbReference type="NCBI Taxonomy" id="2865840"/>
    <lineage>
        <taxon>Bacteria</taxon>
        <taxon>Pseudomonadati</taxon>
        <taxon>Pseudomonadota</taxon>
        <taxon>Betaproteobacteria</taxon>
        <taxon>Neisseriales</taxon>
        <taxon>Chitinibacteraceae</taxon>
        <taxon>Deefgea</taxon>
    </lineage>
</organism>
<dbReference type="InterPro" id="IPR018062">
    <property type="entry name" value="HTH_AraC-typ_CS"/>
</dbReference>
<keyword evidence="3" id="KW-0804">Transcription</keyword>
<evidence type="ECO:0000313" key="6">
    <source>
        <dbReference type="Proteomes" id="UP000825679"/>
    </source>
</evidence>
<dbReference type="PROSITE" id="PS01124">
    <property type="entry name" value="HTH_ARAC_FAMILY_2"/>
    <property type="match status" value="1"/>
</dbReference>
<proteinExistence type="predicted"/>
<dbReference type="PANTHER" id="PTHR47893:SF1">
    <property type="entry name" value="REGULATORY PROTEIN PCHR"/>
    <property type="match status" value="1"/>
</dbReference>
<dbReference type="InterPro" id="IPR018060">
    <property type="entry name" value="HTH_AraC"/>
</dbReference>
<accession>A0ABX8ZBN0</accession>
<evidence type="ECO:0000256" key="1">
    <source>
        <dbReference type="ARBA" id="ARBA00023015"/>
    </source>
</evidence>
<dbReference type="PROSITE" id="PS00041">
    <property type="entry name" value="HTH_ARAC_FAMILY_1"/>
    <property type="match status" value="1"/>
</dbReference>
<dbReference type="SMART" id="SM00342">
    <property type="entry name" value="HTH_ARAC"/>
    <property type="match status" value="1"/>
</dbReference>
<evidence type="ECO:0000259" key="4">
    <source>
        <dbReference type="PROSITE" id="PS01124"/>
    </source>
</evidence>
<reference evidence="5 6" key="1">
    <citation type="submission" date="2021-08" db="EMBL/GenBank/DDBJ databases">
        <title>complete genome sequencing of Deefgea sp. D25.</title>
        <authorList>
            <person name="Bae J.-W."/>
            <person name="Gim D.-H."/>
        </authorList>
    </citation>
    <scope>NUCLEOTIDE SEQUENCE [LARGE SCALE GENOMIC DNA]</scope>
    <source>
        <strain evidence="5 6">D25</strain>
    </source>
</reference>
<dbReference type="EMBL" id="CP081150">
    <property type="protein sequence ID" value="QZA78734.1"/>
    <property type="molecule type" value="Genomic_DNA"/>
</dbReference>
<name>A0ABX8ZBN0_9NEIS</name>
<keyword evidence="2" id="KW-0238">DNA-binding</keyword>
<protein>
    <submittedName>
        <fullName evidence="5">AraC family transcriptional regulator</fullName>
    </submittedName>
</protein>
<keyword evidence="1" id="KW-0805">Transcription regulation</keyword>
<dbReference type="PANTHER" id="PTHR47893">
    <property type="entry name" value="REGULATORY PROTEIN PCHR"/>
    <property type="match status" value="1"/>
</dbReference>
<dbReference type="RefSeq" id="WP_221007256.1">
    <property type="nucleotide sequence ID" value="NZ_CP081150.1"/>
</dbReference>
<evidence type="ECO:0000313" key="5">
    <source>
        <dbReference type="EMBL" id="QZA78734.1"/>
    </source>
</evidence>
<dbReference type="InterPro" id="IPR053142">
    <property type="entry name" value="PchR_regulatory_protein"/>
</dbReference>